<dbReference type="EMBL" id="MU854441">
    <property type="protein sequence ID" value="KAK4038045.1"/>
    <property type="molecule type" value="Genomic_DNA"/>
</dbReference>
<dbReference type="NCBIfam" id="TIGR01571">
    <property type="entry name" value="A_thal_Cys_rich"/>
    <property type="match status" value="1"/>
</dbReference>
<feature type="region of interest" description="Disordered" evidence="1">
    <location>
        <begin position="143"/>
        <end position="174"/>
    </location>
</feature>
<dbReference type="PANTHER" id="PTHR15907">
    <property type="entry name" value="DUF614 FAMILY PROTEIN-RELATED"/>
    <property type="match status" value="1"/>
</dbReference>
<keyword evidence="3" id="KW-1185">Reference proteome</keyword>
<gene>
    <name evidence="2" type="ORF">C8A01DRAFT_17817</name>
</gene>
<sequence length="174" mass="19251">MDQHNHAEDEQSFTGEWQTSLVRWSPCGTLWKALCCPCVIYRETAQRLRDPTVPAEKRGSDCVEFGRDFCIGTYAISLKDHRAQIRRRYRIRGSSNNDCLVACCCYACAVMQHDDELKARLAAEGVVVRDGYKAEGPMVMRAQGQGQGQGQMQMPGGQGQGYENGAGASQGPRV</sequence>
<reference evidence="3" key="1">
    <citation type="journal article" date="2023" name="Mol. Phylogenet. Evol.">
        <title>Genome-scale phylogeny and comparative genomics of the fungal order Sordariales.</title>
        <authorList>
            <person name="Hensen N."/>
            <person name="Bonometti L."/>
            <person name="Westerberg I."/>
            <person name="Brannstrom I.O."/>
            <person name="Guillou S."/>
            <person name="Cros-Aarteil S."/>
            <person name="Calhoun S."/>
            <person name="Haridas S."/>
            <person name="Kuo A."/>
            <person name="Mondo S."/>
            <person name="Pangilinan J."/>
            <person name="Riley R."/>
            <person name="LaButti K."/>
            <person name="Andreopoulos B."/>
            <person name="Lipzen A."/>
            <person name="Chen C."/>
            <person name="Yan M."/>
            <person name="Daum C."/>
            <person name="Ng V."/>
            <person name="Clum A."/>
            <person name="Steindorff A."/>
            <person name="Ohm R.A."/>
            <person name="Martin F."/>
            <person name="Silar P."/>
            <person name="Natvig D.O."/>
            <person name="Lalanne C."/>
            <person name="Gautier V."/>
            <person name="Ament-Velasquez S.L."/>
            <person name="Kruys A."/>
            <person name="Hutchinson M.I."/>
            <person name="Powell A.J."/>
            <person name="Barry K."/>
            <person name="Miller A.N."/>
            <person name="Grigoriev I.V."/>
            <person name="Debuchy R."/>
            <person name="Gladieux P."/>
            <person name="Hiltunen Thoren M."/>
            <person name="Johannesson H."/>
        </authorList>
    </citation>
    <scope>NUCLEOTIDE SEQUENCE [LARGE SCALE GENOMIC DNA]</scope>
    <source>
        <strain evidence="3">CBS 284.82</strain>
    </source>
</reference>
<dbReference type="AlphaFoldDB" id="A0AAN6SQ09"/>
<dbReference type="InterPro" id="IPR006461">
    <property type="entry name" value="PLAC_motif_containing"/>
</dbReference>
<name>A0AAN6SQ09_9PEZI</name>
<dbReference type="Proteomes" id="UP001303115">
    <property type="component" value="Unassembled WGS sequence"/>
</dbReference>
<proteinExistence type="predicted"/>
<evidence type="ECO:0000313" key="3">
    <source>
        <dbReference type="Proteomes" id="UP001303115"/>
    </source>
</evidence>
<evidence type="ECO:0000313" key="2">
    <source>
        <dbReference type="EMBL" id="KAK4038045.1"/>
    </source>
</evidence>
<comment type="caution">
    <text evidence="2">The sequence shown here is derived from an EMBL/GenBank/DDBJ whole genome shotgun (WGS) entry which is preliminary data.</text>
</comment>
<evidence type="ECO:0000256" key="1">
    <source>
        <dbReference type="SAM" id="MobiDB-lite"/>
    </source>
</evidence>
<dbReference type="Pfam" id="PF04749">
    <property type="entry name" value="PLAC8"/>
    <property type="match status" value="1"/>
</dbReference>
<accession>A0AAN6SQ09</accession>
<organism evidence="2 3">
    <name type="scientific">Parachaetomium inaequale</name>
    <dbReference type="NCBI Taxonomy" id="2588326"/>
    <lineage>
        <taxon>Eukaryota</taxon>
        <taxon>Fungi</taxon>
        <taxon>Dikarya</taxon>
        <taxon>Ascomycota</taxon>
        <taxon>Pezizomycotina</taxon>
        <taxon>Sordariomycetes</taxon>
        <taxon>Sordariomycetidae</taxon>
        <taxon>Sordariales</taxon>
        <taxon>Chaetomiaceae</taxon>
        <taxon>Parachaetomium</taxon>
    </lineage>
</organism>
<protein>
    <submittedName>
        <fullName evidence="2">Uncharacterized protein</fullName>
    </submittedName>
</protein>